<comment type="similarity">
    <text evidence="2">Belongs to the HAD-like hydrolase superfamily. CbbY/CbbZ/Gph/YieH family.</text>
</comment>
<dbReference type="InterPro" id="IPR023198">
    <property type="entry name" value="PGP-like_dom2"/>
</dbReference>
<evidence type="ECO:0000256" key="4">
    <source>
        <dbReference type="ARBA" id="ARBA00022842"/>
    </source>
</evidence>
<evidence type="ECO:0000256" key="2">
    <source>
        <dbReference type="ARBA" id="ARBA00006171"/>
    </source>
</evidence>
<reference evidence="6" key="1">
    <citation type="submission" date="2018-09" db="EMBL/GenBank/DDBJ databases">
        <title>Paracoccus onubensis nov. sp. a moderate halophilic bacterium isolated from Gruta de las Maravillas (Aracena, Spain).</title>
        <authorList>
            <person name="Jurado V."/>
            <person name="Gutierrez-Patricio S."/>
            <person name="Gonzalez-Pimentel J.L."/>
            <person name="Miller A.Z."/>
            <person name="Laiz L."/>
            <person name="Saiz-Jimenez C."/>
        </authorList>
    </citation>
    <scope>NUCLEOTIDE SEQUENCE [LARGE SCALE GENOMIC DNA]</scope>
    <source>
        <strain evidence="6">DSM 26381</strain>
    </source>
</reference>
<evidence type="ECO:0000313" key="5">
    <source>
        <dbReference type="EMBL" id="RJL11674.1"/>
    </source>
</evidence>
<name>A0A419A5V1_9RHOB</name>
<dbReference type="GO" id="GO:0016787">
    <property type="term" value="F:hydrolase activity"/>
    <property type="evidence" value="ECO:0007669"/>
    <property type="project" value="UniProtKB-KW"/>
</dbReference>
<dbReference type="InterPro" id="IPR006439">
    <property type="entry name" value="HAD-SF_hydro_IA"/>
</dbReference>
<comment type="caution">
    <text evidence="5">The sequence shown here is derived from an EMBL/GenBank/DDBJ whole genome shotgun (WGS) entry which is preliminary data.</text>
</comment>
<protein>
    <submittedName>
        <fullName evidence="5">HAD family hydrolase</fullName>
    </submittedName>
</protein>
<dbReference type="EMBL" id="QZEW01000052">
    <property type="protein sequence ID" value="RJL11674.1"/>
    <property type="molecule type" value="Genomic_DNA"/>
</dbReference>
<dbReference type="RefSeq" id="WP_119898589.1">
    <property type="nucleotide sequence ID" value="NZ_QNRC01000001.1"/>
</dbReference>
<dbReference type="AlphaFoldDB" id="A0A419A5V1"/>
<sequence length="217" mass="23465">MPRCLLIDLDGTLVDSEIANCRAFLDLLPDLPLTLPQLIASYRGVQLDRIIEDLTQRHGVAPDADFVPRYRAHVAGLFERELAAFPGVAEALDRIDLPICVASSAPRDKIATALQITGLAGFFGDRLYSAYDVRAWKPDPAVFLAAATGMGVTPDQCLVIEDSAVGLAAARAARMPVLHFTPHEDGDQDAQAEGRFTHWQQLPDLLAAAPWGVAIRG</sequence>
<dbReference type="Gene3D" id="3.40.50.1000">
    <property type="entry name" value="HAD superfamily/HAD-like"/>
    <property type="match status" value="1"/>
</dbReference>
<dbReference type="PANTHER" id="PTHR46193:SF10">
    <property type="entry name" value="6-PHOSPHOGLUCONATE PHOSPHATASE"/>
    <property type="match status" value="1"/>
</dbReference>
<dbReference type="SFLD" id="SFLDS00003">
    <property type="entry name" value="Haloacid_Dehalogenase"/>
    <property type="match status" value="1"/>
</dbReference>
<comment type="cofactor">
    <cofactor evidence="1">
        <name>Mg(2+)</name>
        <dbReference type="ChEBI" id="CHEBI:18420"/>
    </cofactor>
</comment>
<evidence type="ECO:0000256" key="3">
    <source>
        <dbReference type="ARBA" id="ARBA00022723"/>
    </source>
</evidence>
<dbReference type="OrthoDB" id="9782449at2"/>
<dbReference type="InterPro" id="IPR051600">
    <property type="entry name" value="Beta-PGM-like"/>
</dbReference>
<dbReference type="Gene3D" id="1.10.150.240">
    <property type="entry name" value="Putative phosphatase, domain 2"/>
    <property type="match status" value="1"/>
</dbReference>
<proteinExistence type="inferred from homology"/>
<dbReference type="Proteomes" id="UP000283587">
    <property type="component" value="Unassembled WGS sequence"/>
</dbReference>
<dbReference type="InterPro" id="IPR036412">
    <property type="entry name" value="HAD-like_sf"/>
</dbReference>
<accession>A0A419A5V1</accession>
<dbReference type="SFLD" id="SFLDG01129">
    <property type="entry name" value="C1.5:_HAD__Beta-PGM__Phosphata"/>
    <property type="match status" value="1"/>
</dbReference>
<gene>
    <name evidence="5" type="ORF">D3P05_12970</name>
</gene>
<dbReference type="PANTHER" id="PTHR46193">
    <property type="entry name" value="6-PHOSPHOGLUCONATE PHOSPHATASE"/>
    <property type="match status" value="1"/>
</dbReference>
<dbReference type="GO" id="GO:0046872">
    <property type="term" value="F:metal ion binding"/>
    <property type="evidence" value="ECO:0007669"/>
    <property type="project" value="UniProtKB-KW"/>
</dbReference>
<organism evidence="5 6">
    <name type="scientific">Paracoccus siganidrum</name>
    <dbReference type="NCBI Taxonomy" id="1276757"/>
    <lineage>
        <taxon>Bacteria</taxon>
        <taxon>Pseudomonadati</taxon>
        <taxon>Pseudomonadota</taxon>
        <taxon>Alphaproteobacteria</taxon>
        <taxon>Rhodobacterales</taxon>
        <taxon>Paracoccaceae</taxon>
        <taxon>Paracoccus</taxon>
    </lineage>
</organism>
<evidence type="ECO:0000313" key="6">
    <source>
        <dbReference type="Proteomes" id="UP000283587"/>
    </source>
</evidence>
<dbReference type="SUPFAM" id="SSF56784">
    <property type="entry name" value="HAD-like"/>
    <property type="match status" value="1"/>
</dbReference>
<keyword evidence="5" id="KW-0378">Hydrolase</keyword>
<dbReference type="Pfam" id="PF00702">
    <property type="entry name" value="Hydrolase"/>
    <property type="match status" value="1"/>
</dbReference>
<dbReference type="InterPro" id="IPR023214">
    <property type="entry name" value="HAD_sf"/>
</dbReference>
<evidence type="ECO:0000256" key="1">
    <source>
        <dbReference type="ARBA" id="ARBA00001946"/>
    </source>
</evidence>
<keyword evidence="4" id="KW-0460">Magnesium</keyword>
<keyword evidence="6" id="KW-1185">Reference proteome</keyword>
<dbReference type="NCBIfam" id="TIGR01509">
    <property type="entry name" value="HAD-SF-IA-v3"/>
    <property type="match status" value="1"/>
</dbReference>
<keyword evidence="3" id="KW-0479">Metal-binding</keyword>